<evidence type="ECO:0000313" key="2">
    <source>
        <dbReference type="EMBL" id="QIT18446.1"/>
    </source>
</evidence>
<evidence type="ECO:0000256" key="1">
    <source>
        <dbReference type="SAM" id="SignalP"/>
    </source>
</evidence>
<feature type="signal peptide" evidence="1">
    <location>
        <begin position="1"/>
        <end position="27"/>
    </location>
</feature>
<name>A0A6H0FVW6_ACIPI</name>
<dbReference type="EMBL" id="CP049806">
    <property type="protein sequence ID" value="QIT18446.1"/>
    <property type="molecule type" value="Genomic_DNA"/>
</dbReference>
<evidence type="ECO:0008006" key="4">
    <source>
        <dbReference type="Google" id="ProtNLM"/>
    </source>
</evidence>
<protein>
    <recommendedName>
        <fullName evidence="4">Transporter</fullName>
    </recommendedName>
</protein>
<dbReference type="Proteomes" id="UP000501692">
    <property type="component" value="Chromosome"/>
</dbReference>
<dbReference type="AlphaFoldDB" id="A0A6H0FVW6"/>
<evidence type="ECO:0000313" key="3">
    <source>
        <dbReference type="Proteomes" id="UP000501692"/>
    </source>
</evidence>
<dbReference type="RefSeq" id="WP_167563841.1">
    <property type="nucleotide sequence ID" value="NZ_CP049806.1"/>
</dbReference>
<feature type="chain" id="PRO_5026110961" description="Transporter" evidence="1">
    <location>
        <begin position="28"/>
        <end position="234"/>
    </location>
</feature>
<gene>
    <name evidence="2" type="ORF">G8E09_12340</name>
</gene>
<accession>A0A6H0FVW6</accession>
<dbReference type="SUPFAM" id="SSF56935">
    <property type="entry name" value="Porins"/>
    <property type="match status" value="1"/>
</dbReference>
<sequence length="234" mass="26199">MPVLFTLKKRSLISGFCLFALSSASHSGRPMVVDDAALVSPKTCQLETWAQHNSDSKEYWATPACNFGGNFEFAVGMGRVNDDTDHVSYAALQGKTLLKPLEKNDWGIGFSFGTQINTKDSSKKDWTVNVPLSVSTFDDKFLIHANLGWLRDNISHKSQTTWGIGTETQLTHPLTFTAEVYGNDRNDAFYQTGFRYMVYKELVQLNASYGDQISHHDNAFFSVGFVFLTKPFLP</sequence>
<keyword evidence="1" id="KW-0732">Signal</keyword>
<proteinExistence type="predicted"/>
<organism evidence="2 3">
    <name type="scientific">Acinetobacter pittii</name>
    <name type="common">Acinetobacter genomosp. 3</name>
    <dbReference type="NCBI Taxonomy" id="48296"/>
    <lineage>
        <taxon>Bacteria</taxon>
        <taxon>Pseudomonadati</taxon>
        <taxon>Pseudomonadota</taxon>
        <taxon>Gammaproteobacteria</taxon>
        <taxon>Moraxellales</taxon>
        <taxon>Moraxellaceae</taxon>
        <taxon>Acinetobacter</taxon>
        <taxon>Acinetobacter calcoaceticus/baumannii complex</taxon>
    </lineage>
</organism>
<reference evidence="2 3" key="1">
    <citation type="submission" date="2020-03" db="EMBL/GenBank/DDBJ databases">
        <authorList>
            <person name="Zhang L."/>
            <person name="Han X."/>
            <person name="Chen Y."/>
            <person name="Yu Y."/>
        </authorList>
    </citation>
    <scope>NUCLEOTIDE SEQUENCE [LARGE SCALE GENOMIC DNA]</scope>
    <source>
        <strain evidence="2 3">A1254</strain>
    </source>
</reference>